<dbReference type="InterPro" id="IPR035919">
    <property type="entry name" value="EAL_sf"/>
</dbReference>
<feature type="transmembrane region" description="Helical" evidence="1">
    <location>
        <begin position="295"/>
        <end position="315"/>
    </location>
</feature>
<feature type="transmembrane region" description="Helical" evidence="1">
    <location>
        <begin position="164"/>
        <end position="189"/>
    </location>
</feature>
<feature type="transmembrane region" description="Helical" evidence="1">
    <location>
        <begin position="31"/>
        <end position="53"/>
    </location>
</feature>
<proteinExistence type="predicted"/>
<evidence type="ECO:0000259" key="3">
    <source>
        <dbReference type="PROSITE" id="PS50887"/>
    </source>
</evidence>
<feature type="transmembrane region" description="Helical" evidence="1">
    <location>
        <begin position="132"/>
        <end position="152"/>
    </location>
</feature>
<sequence length="752" mass="86322">MYTTRRLAIWFLLGITILLYGWIFVFGENAWMRALGVSVVSIIVGAFSFTRIYHVFCNRLNPQRYFWLILNIGVFFYILFNCIWLYEIIVLKSAYYSDEVNIVWNISLICYLFALLYKLKMICRISAVTNRFIFNIVIFMASAVTISTHYLLQKIYSLAENSIIIALVILAYPILSLSTLLAAISVVYLSKYSNGLDNHSINYMFIGFTIKTIGDFIYLFQEGLGIYEIAGYIDPLWIVGVGLLGLSFEDMKKSSQLFSGKTEEKWNHHVSIFPYLSSLLLMILLIDYHRWEMNSLFIGLFVIYLLVVSRQLFLLQKNYHLMQKYKGLAYLDSLTGLYNRTRFKSSLKSMLEDAKQRDSQVGVILIDLDRFKNINDSLGHHIGDKLLIEVANRLMKALNQEDKCFRLGGDEFVVTLSGTSTTHCAIVAEKILHLFSKPFQIEEYSIAVTPSIGISMYPDNGDNGYTLFKHADAAMYLAKEKGKNNYRFFNKKLCKTIERKILIENGLKGAIQNKELHIVYHPKVTLQSREIYGMEALLRWEHPTLGNVSPAEFIPIAEETGQIGVIGEWVLRNACKQAEIWHENGFPPLIISVNVSVKQFQHGDFCQTVKGILQETKLNPHYLELEITESIMQDIGQSITVLKKLKELGVKTSIDDFGTGYSSLYMLKELPIDTIKIDKSFIDNIIDKKDQYMIKTIIEFGMNLNLHVVAEGVETEEQLSLLKEFHCQFGQGYLFSQPLNEVEFENLFCSNN</sequence>
<feature type="transmembrane region" description="Helical" evidence="1">
    <location>
        <begin position="201"/>
        <end position="220"/>
    </location>
</feature>
<feature type="domain" description="EAL" evidence="2">
    <location>
        <begin position="500"/>
        <end position="752"/>
    </location>
</feature>
<protein>
    <submittedName>
        <fullName evidence="4">Diguanylate cyclase (GGDEF)-like protein</fullName>
    </submittedName>
</protein>
<feature type="transmembrane region" description="Helical" evidence="1">
    <location>
        <begin position="7"/>
        <end position="25"/>
    </location>
</feature>
<dbReference type="PROSITE" id="PS50883">
    <property type="entry name" value="EAL"/>
    <property type="match status" value="1"/>
</dbReference>
<dbReference type="InterPro" id="IPR029787">
    <property type="entry name" value="Nucleotide_cyclase"/>
</dbReference>
<evidence type="ECO:0000256" key="1">
    <source>
        <dbReference type="SAM" id="Phobius"/>
    </source>
</evidence>
<feature type="transmembrane region" description="Helical" evidence="1">
    <location>
        <begin position="65"/>
        <end position="86"/>
    </location>
</feature>
<dbReference type="InterPro" id="IPR043128">
    <property type="entry name" value="Rev_trsase/Diguanyl_cyclase"/>
</dbReference>
<dbReference type="NCBIfam" id="TIGR00254">
    <property type="entry name" value="GGDEF"/>
    <property type="match status" value="1"/>
</dbReference>
<dbReference type="PROSITE" id="PS50887">
    <property type="entry name" value="GGDEF"/>
    <property type="match status" value="1"/>
</dbReference>
<dbReference type="SMART" id="SM00267">
    <property type="entry name" value="GGDEF"/>
    <property type="match status" value="1"/>
</dbReference>
<dbReference type="PANTHER" id="PTHR44757">
    <property type="entry name" value="DIGUANYLATE CYCLASE DGCP"/>
    <property type="match status" value="1"/>
</dbReference>
<feature type="transmembrane region" description="Helical" evidence="1">
    <location>
        <begin position="102"/>
        <end position="120"/>
    </location>
</feature>
<dbReference type="Gene3D" id="3.30.70.270">
    <property type="match status" value="1"/>
</dbReference>
<dbReference type="Proteomes" id="UP001232245">
    <property type="component" value="Unassembled WGS sequence"/>
</dbReference>
<dbReference type="InterPro" id="IPR000160">
    <property type="entry name" value="GGDEF_dom"/>
</dbReference>
<dbReference type="CDD" id="cd01948">
    <property type="entry name" value="EAL"/>
    <property type="match status" value="1"/>
</dbReference>
<feature type="domain" description="GGDEF" evidence="3">
    <location>
        <begin position="359"/>
        <end position="491"/>
    </location>
</feature>
<accession>A0ABT9Z2W8</accession>
<dbReference type="PANTHER" id="PTHR44757:SF2">
    <property type="entry name" value="BIOFILM ARCHITECTURE MAINTENANCE PROTEIN MBAA"/>
    <property type="match status" value="1"/>
</dbReference>
<feature type="transmembrane region" description="Helical" evidence="1">
    <location>
        <begin position="226"/>
        <end position="248"/>
    </location>
</feature>
<evidence type="ECO:0000313" key="5">
    <source>
        <dbReference type="Proteomes" id="UP001232245"/>
    </source>
</evidence>
<dbReference type="SUPFAM" id="SSF141868">
    <property type="entry name" value="EAL domain-like"/>
    <property type="match status" value="1"/>
</dbReference>
<dbReference type="SMART" id="SM00052">
    <property type="entry name" value="EAL"/>
    <property type="match status" value="1"/>
</dbReference>
<comment type="caution">
    <text evidence="4">The sequence shown here is derived from an EMBL/GenBank/DDBJ whole genome shotgun (WGS) entry which is preliminary data.</text>
</comment>
<evidence type="ECO:0000313" key="4">
    <source>
        <dbReference type="EMBL" id="MDQ0226602.1"/>
    </source>
</evidence>
<dbReference type="Gene3D" id="3.20.20.450">
    <property type="entry name" value="EAL domain"/>
    <property type="match status" value="1"/>
</dbReference>
<dbReference type="EMBL" id="JAUSTZ010000005">
    <property type="protein sequence ID" value="MDQ0226602.1"/>
    <property type="molecule type" value="Genomic_DNA"/>
</dbReference>
<keyword evidence="1" id="KW-0472">Membrane</keyword>
<dbReference type="CDD" id="cd01949">
    <property type="entry name" value="GGDEF"/>
    <property type="match status" value="1"/>
</dbReference>
<keyword evidence="5" id="KW-1185">Reference proteome</keyword>
<dbReference type="InterPro" id="IPR052155">
    <property type="entry name" value="Biofilm_reg_signaling"/>
</dbReference>
<dbReference type="SUPFAM" id="SSF55073">
    <property type="entry name" value="Nucleotide cyclase"/>
    <property type="match status" value="1"/>
</dbReference>
<organism evidence="4 5">
    <name type="scientific">Metabacillus niabensis</name>
    <dbReference type="NCBI Taxonomy" id="324854"/>
    <lineage>
        <taxon>Bacteria</taxon>
        <taxon>Bacillati</taxon>
        <taxon>Bacillota</taxon>
        <taxon>Bacilli</taxon>
        <taxon>Bacillales</taxon>
        <taxon>Bacillaceae</taxon>
        <taxon>Metabacillus</taxon>
    </lineage>
</organism>
<feature type="transmembrane region" description="Helical" evidence="1">
    <location>
        <begin position="269"/>
        <end position="289"/>
    </location>
</feature>
<reference evidence="4 5" key="1">
    <citation type="submission" date="2023-07" db="EMBL/GenBank/DDBJ databases">
        <title>Genomic Encyclopedia of Type Strains, Phase IV (KMG-IV): sequencing the most valuable type-strain genomes for metagenomic binning, comparative biology and taxonomic classification.</title>
        <authorList>
            <person name="Goeker M."/>
        </authorList>
    </citation>
    <scope>NUCLEOTIDE SEQUENCE [LARGE SCALE GENOMIC DNA]</scope>
    <source>
        <strain evidence="4 5">DSM 17723</strain>
    </source>
</reference>
<gene>
    <name evidence="4" type="ORF">J2S02_002947</name>
</gene>
<dbReference type="InterPro" id="IPR001633">
    <property type="entry name" value="EAL_dom"/>
</dbReference>
<keyword evidence="1" id="KW-1133">Transmembrane helix</keyword>
<evidence type="ECO:0000259" key="2">
    <source>
        <dbReference type="PROSITE" id="PS50883"/>
    </source>
</evidence>
<dbReference type="Pfam" id="PF00990">
    <property type="entry name" value="GGDEF"/>
    <property type="match status" value="1"/>
</dbReference>
<dbReference type="RefSeq" id="WP_174881618.1">
    <property type="nucleotide sequence ID" value="NZ_CADEPK010000383.1"/>
</dbReference>
<dbReference type="Pfam" id="PF00563">
    <property type="entry name" value="EAL"/>
    <property type="match status" value="1"/>
</dbReference>
<name>A0ABT9Z2W8_9BACI</name>
<keyword evidence="1" id="KW-0812">Transmembrane</keyword>